<feature type="non-terminal residue" evidence="2">
    <location>
        <position position="641"/>
    </location>
</feature>
<proteinExistence type="predicted"/>
<sequence>MSVTDEYAPVIGAPEQQSLLRRKWYKRKRVWFGCAAFTICAVLLIVLLVIFVGVKNIIQGTIDDSSMTFRNLQIHTPQNGTLGLDVNIALENTGSHKADLTFVEPVQIWWRDQMLGTMNLDPVTVDDDNGEVVQSQEFQLANQTVFGQFVGALLSAEEFEWDIKGKLRVHAVGFTRNDIELSKSIKIPGMNGLSGLEIVQFDLPGDDPEGGIKVALTMNLNNPSPFGIDLGHLRMEMYYNNTYVGPIESTNAVLTSGSSVMNLTGRLVPQTNATDLDNMGVLMSKFLGGEQIIVDARGISAWPDGENNVNWLAPAIRALHLNVPLAMVEKIDIINDIHIEDMDLDFTPETAYAPRMSSQRVDTGVRLPFNFTLDIQGVSQSLNITGANNTIASINVKDAPILENKVSSDGLLVFSIPETDLTVVDGMDSIFDKFVQNILLSKDADLGISGAAEIRANTPVGNLTLTNVPFNVNSTLVGMQGLTSSPLVIEGLDVTDGKPDQGGLQLGIKETTVGQVAMSNLTLQRNVTHATALATFDPSASEDGKDMLARFITGEASDVVIAGTAKSSAVDSLNPGLSQIRMPATIPGLNVTLIPQTRLTVLDDTASTGVARGGFTVVDPFGADLSITKIDAKLSVGGTSL</sequence>
<feature type="transmembrane region" description="Helical" evidence="1">
    <location>
        <begin position="30"/>
        <end position="54"/>
    </location>
</feature>
<keyword evidence="1" id="KW-0812">Transmembrane</keyword>
<reference evidence="3" key="1">
    <citation type="journal article" date="2018" name="Nat. Microbiol.">
        <title>Leveraging single-cell genomics to expand the fungal tree of life.</title>
        <authorList>
            <person name="Ahrendt S.R."/>
            <person name="Quandt C.A."/>
            <person name="Ciobanu D."/>
            <person name="Clum A."/>
            <person name="Salamov A."/>
            <person name="Andreopoulos B."/>
            <person name="Cheng J.F."/>
            <person name="Woyke T."/>
            <person name="Pelin A."/>
            <person name="Henrissat B."/>
            <person name="Reynolds N.K."/>
            <person name="Benny G.L."/>
            <person name="Smith M.E."/>
            <person name="James T.Y."/>
            <person name="Grigoriev I.V."/>
        </authorList>
    </citation>
    <scope>NUCLEOTIDE SEQUENCE [LARGE SCALE GENOMIC DNA]</scope>
    <source>
        <strain evidence="3">RSA 468</strain>
    </source>
</reference>
<accession>A0A4P9ZMY9</accession>
<dbReference type="InterPro" id="IPR022185">
    <property type="entry name" value="DUF3712"/>
</dbReference>
<dbReference type="AlphaFoldDB" id="A0A4P9ZMY9"/>
<dbReference type="Proteomes" id="UP000268162">
    <property type="component" value="Unassembled WGS sequence"/>
</dbReference>
<evidence type="ECO:0000313" key="3">
    <source>
        <dbReference type="Proteomes" id="UP000268162"/>
    </source>
</evidence>
<dbReference type="GO" id="GO:0000329">
    <property type="term" value="C:fungal-type vacuole membrane"/>
    <property type="evidence" value="ECO:0007669"/>
    <property type="project" value="InterPro"/>
</dbReference>
<dbReference type="InterPro" id="IPR046368">
    <property type="entry name" value="Tag1"/>
</dbReference>
<dbReference type="EMBL" id="ML003115">
    <property type="protein sequence ID" value="RKP34667.1"/>
    <property type="molecule type" value="Genomic_DNA"/>
</dbReference>
<keyword evidence="1" id="KW-0472">Membrane</keyword>
<evidence type="ECO:0000313" key="2">
    <source>
        <dbReference type="EMBL" id="RKP34667.1"/>
    </source>
</evidence>
<dbReference type="PANTHER" id="PTHR35895">
    <property type="entry name" value="CHROMOSOME 16, WHOLE GENOME SHOTGUN SEQUENCE"/>
    <property type="match status" value="1"/>
</dbReference>
<dbReference type="PANTHER" id="PTHR35895:SF1">
    <property type="entry name" value="LIPID-BINDING SERUM GLYCOPROTEIN C-TERMINAL DOMAIN-CONTAINING PROTEIN"/>
    <property type="match status" value="1"/>
</dbReference>
<protein>
    <submittedName>
        <fullName evidence="2">Uncharacterized protein</fullName>
    </submittedName>
</protein>
<name>A0A4P9ZMY9_9FUNG</name>
<evidence type="ECO:0000256" key="1">
    <source>
        <dbReference type="SAM" id="Phobius"/>
    </source>
</evidence>
<dbReference type="Pfam" id="PF12505">
    <property type="entry name" value="DUF3712"/>
    <property type="match status" value="2"/>
</dbReference>
<keyword evidence="1" id="KW-1133">Transmembrane helix</keyword>
<dbReference type="STRING" id="215637.A0A4P9ZMY9"/>
<keyword evidence="3" id="KW-1185">Reference proteome</keyword>
<organism evidence="2 3">
    <name type="scientific">Dimargaris cristalligena</name>
    <dbReference type="NCBI Taxonomy" id="215637"/>
    <lineage>
        <taxon>Eukaryota</taxon>
        <taxon>Fungi</taxon>
        <taxon>Fungi incertae sedis</taxon>
        <taxon>Zoopagomycota</taxon>
        <taxon>Kickxellomycotina</taxon>
        <taxon>Dimargaritomycetes</taxon>
        <taxon>Dimargaritales</taxon>
        <taxon>Dimargaritaceae</taxon>
        <taxon>Dimargaris</taxon>
    </lineage>
</organism>
<gene>
    <name evidence="2" type="ORF">BJ085DRAFT_32890</name>
</gene>